<dbReference type="InterPro" id="IPR027417">
    <property type="entry name" value="P-loop_NTPase"/>
</dbReference>
<dbReference type="PANTHER" id="PTHR43335:SF4">
    <property type="entry name" value="ABC TRANSPORTER, ATP-BINDING PROTEIN"/>
    <property type="match status" value="1"/>
</dbReference>
<name>A0ABP6LRN2_9MICC</name>
<evidence type="ECO:0000256" key="4">
    <source>
        <dbReference type="ARBA" id="ARBA00022840"/>
    </source>
</evidence>
<evidence type="ECO:0000256" key="3">
    <source>
        <dbReference type="ARBA" id="ARBA00022741"/>
    </source>
</evidence>
<dbReference type="RefSeq" id="WP_344684567.1">
    <property type="nucleotide sequence ID" value="NZ_BAAAVT010000005.1"/>
</dbReference>
<dbReference type="Gene3D" id="3.40.50.300">
    <property type="entry name" value="P-loop containing nucleotide triphosphate hydrolases"/>
    <property type="match status" value="1"/>
</dbReference>
<proteinExistence type="inferred from homology"/>
<accession>A0ABP6LRN2</accession>
<feature type="domain" description="ABC transporter" evidence="6">
    <location>
        <begin position="2"/>
        <end position="232"/>
    </location>
</feature>
<dbReference type="PANTHER" id="PTHR43335">
    <property type="entry name" value="ABC TRANSPORTER, ATP-BINDING PROTEIN"/>
    <property type="match status" value="1"/>
</dbReference>
<keyword evidence="8" id="KW-1185">Reference proteome</keyword>
<comment type="caution">
    <text evidence="7">The sequence shown here is derived from an EMBL/GenBank/DDBJ whole genome shotgun (WGS) entry which is preliminary data.</text>
</comment>
<dbReference type="Proteomes" id="UP001500236">
    <property type="component" value="Unassembled WGS sequence"/>
</dbReference>
<protein>
    <submittedName>
        <fullName evidence="7">ABC transporter ATP-binding protein</fullName>
    </submittedName>
</protein>
<evidence type="ECO:0000313" key="7">
    <source>
        <dbReference type="EMBL" id="GAA3057444.1"/>
    </source>
</evidence>
<organism evidence="7 8">
    <name type="scientific">Nesterenkonia aethiopica</name>
    <dbReference type="NCBI Taxonomy" id="269144"/>
    <lineage>
        <taxon>Bacteria</taxon>
        <taxon>Bacillati</taxon>
        <taxon>Actinomycetota</taxon>
        <taxon>Actinomycetes</taxon>
        <taxon>Micrococcales</taxon>
        <taxon>Micrococcaceae</taxon>
        <taxon>Nesterenkonia</taxon>
    </lineage>
</organism>
<evidence type="ECO:0000256" key="5">
    <source>
        <dbReference type="SAM" id="MobiDB-lite"/>
    </source>
</evidence>
<keyword evidence="3" id="KW-0547">Nucleotide-binding</keyword>
<evidence type="ECO:0000313" key="8">
    <source>
        <dbReference type="Proteomes" id="UP001500236"/>
    </source>
</evidence>
<comment type="similarity">
    <text evidence="1">Belongs to the ABC transporter superfamily.</text>
</comment>
<dbReference type="InterPro" id="IPR003439">
    <property type="entry name" value="ABC_transporter-like_ATP-bd"/>
</dbReference>
<dbReference type="SUPFAM" id="SSF52540">
    <property type="entry name" value="P-loop containing nucleoside triphosphate hydrolases"/>
    <property type="match status" value="1"/>
</dbReference>
<keyword evidence="2" id="KW-0813">Transport</keyword>
<evidence type="ECO:0000256" key="1">
    <source>
        <dbReference type="ARBA" id="ARBA00005417"/>
    </source>
</evidence>
<dbReference type="SMART" id="SM00382">
    <property type="entry name" value="AAA"/>
    <property type="match status" value="1"/>
</dbReference>
<feature type="compositionally biased region" description="Low complexity" evidence="5">
    <location>
        <begin position="312"/>
        <end position="325"/>
    </location>
</feature>
<evidence type="ECO:0000259" key="6">
    <source>
        <dbReference type="PROSITE" id="PS50893"/>
    </source>
</evidence>
<feature type="region of interest" description="Disordered" evidence="5">
    <location>
        <begin position="302"/>
        <end position="350"/>
    </location>
</feature>
<dbReference type="PROSITE" id="PS50893">
    <property type="entry name" value="ABC_TRANSPORTER_2"/>
    <property type="match status" value="1"/>
</dbReference>
<evidence type="ECO:0000256" key="2">
    <source>
        <dbReference type="ARBA" id="ARBA00022448"/>
    </source>
</evidence>
<gene>
    <name evidence="7" type="ORF">GCM10010529_09100</name>
</gene>
<dbReference type="InterPro" id="IPR003593">
    <property type="entry name" value="AAA+_ATPase"/>
</dbReference>
<dbReference type="Pfam" id="PF00005">
    <property type="entry name" value="ABC_tran"/>
    <property type="match status" value="1"/>
</dbReference>
<dbReference type="EMBL" id="BAAAVT010000005">
    <property type="protein sequence ID" value="GAA3057444.1"/>
    <property type="molecule type" value="Genomic_DNA"/>
</dbReference>
<keyword evidence="4 7" id="KW-0067">ATP-binding</keyword>
<sequence>MITAEALTKVYRAGRSGPHRAVDGISFTAEPGRVTGFLGPNGAGKTTTMRLAMGLDRPTSGSITVNGLPVGRHAAPLRQVGAVLDAGATHPGRTGRQHLRVLASTHGIARRRVDEVIEMTGLGSVADRRVKGYSLGMNQRLGIGAALLGDPATLIFDEPVNGLDPEGVRWVRQLARQLAAEGRTVLLSSHLMSEMSQTADHLIVLGRGRILADMPLADFIDAAGGTRVLVRSEDATELMTALSAEDVTVTAHDAETFEVVGLDARTIGRRAREISAALHELTPLRTSLEESYLRLTHDAVEHRSGGLTPSKPAAASPGATNAAGTVPALTSPALTGPATADRTAEQDGEH</sequence>
<reference evidence="8" key="1">
    <citation type="journal article" date="2019" name="Int. J. Syst. Evol. Microbiol.">
        <title>The Global Catalogue of Microorganisms (GCM) 10K type strain sequencing project: providing services to taxonomists for standard genome sequencing and annotation.</title>
        <authorList>
            <consortium name="The Broad Institute Genomics Platform"/>
            <consortium name="The Broad Institute Genome Sequencing Center for Infectious Disease"/>
            <person name="Wu L."/>
            <person name="Ma J."/>
        </authorList>
    </citation>
    <scope>NUCLEOTIDE SEQUENCE [LARGE SCALE GENOMIC DNA]</scope>
    <source>
        <strain evidence="8">JCM 14309</strain>
    </source>
</reference>
<dbReference type="GO" id="GO:0005524">
    <property type="term" value="F:ATP binding"/>
    <property type="evidence" value="ECO:0007669"/>
    <property type="project" value="UniProtKB-KW"/>
</dbReference>